<dbReference type="AlphaFoldDB" id="A0A162D5A9"/>
<protein>
    <submittedName>
        <fullName evidence="1">Uncharacterized protein</fullName>
    </submittedName>
</protein>
<gene>
    <name evidence="1" type="ORF">APZ42_005289</name>
</gene>
<evidence type="ECO:0000313" key="1">
    <source>
        <dbReference type="EMBL" id="KZR99024.1"/>
    </source>
</evidence>
<name>A0A162D5A9_9CRUS</name>
<sequence length="60" mass="6901">MSCTMRRILANGKTVERCSHFEKRIINPLLLLDRYTLVEQSPQSFRHLSSTTTTTTTTTN</sequence>
<dbReference type="EMBL" id="LRGB01014956">
    <property type="protein sequence ID" value="KZR99024.1"/>
    <property type="molecule type" value="Genomic_DNA"/>
</dbReference>
<organism evidence="1 2">
    <name type="scientific">Daphnia magna</name>
    <dbReference type="NCBI Taxonomy" id="35525"/>
    <lineage>
        <taxon>Eukaryota</taxon>
        <taxon>Metazoa</taxon>
        <taxon>Ecdysozoa</taxon>
        <taxon>Arthropoda</taxon>
        <taxon>Crustacea</taxon>
        <taxon>Branchiopoda</taxon>
        <taxon>Diplostraca</taxon>
        <taxon>Cladocera</taxon>
        <taxon>Anomopoda</taxon>
        <taxon>Daphniidae</taxon>
        <taxon>Daphnia</taxon>
    </lineage>
</organism>
<reference evidence="1 2" key="1">
    <citation type="submission" date="2016-03" db="EMBL/GenBank/DDBJ databases">
        <title>EvidentialGene: Evidence-directed Construction of Genes on Genomes.</title>
        <authorList>
            <person name="Gilbert D.G."/>
            <person name="Choi J.-H."/>
            <person name="Mockaitis K."/>
            <person name="Colbourne J."/>
            <person name="Pfrender M."/>
        </authorList>
    </citation>
    <scope>NUCLEOTIDE SEQUENCE [LARGE SCALE GENOMIC DNA]</scope>
    <source>
        <strain evidence="1 2">Xinb3</strain>
        <tissue evidence="1">Complete organism</tissue>
    </source>
</reference>
<evidence type="ECO:0000313" key="2">
    <source>
        <dbReference type="Proteomes" id="UP000076858"/>
    </source>
</evidence>
<proteinExistence type="predicted"/>
<accession>A0A162D5A9</accession>
<keyword evidence="2" id="KW-1185">Reference proteome</keyword>
<comment type="caution">
    <text evidence="1">The sequence shown here is derived from an EMBL/GenBank/DDBJ whole genome shotgun (WGS) entry which is preliminary data.</text>
</comment>
<dbReference type="Proteomes" id="UP000076858">
    <property type="component" value="Unassembled WGS sequence"/>
</dbReference>